<dbReference type="Pfam" id="PF13358">
    <property type="entry name" value="DDE_3"/>
    <property type="match status" value="1"/>
</dbReference>
<sequence length="128" mass="14347">MRIASNTSTIRLLNAIQIEFGEKTCILSDSASYFTANAVQEFVKDTPIELCYLPQGSPELDSGRRGRNSIKHSATACSILWANFVTPRSTASIHQISLRAYGREYRPNQQEVRTLLVTVHNLLIGLFF</sequence>
<accession>A0A3P3R707</accession>
<dbReference type="Proteomes" id="UP000282322">
    <property type="component" value="Unassembled WGS sequence"/>
</dbReference>
<feature type="domain" description="Tc1-like transposase DDE" evidence="1">
    <location>
        <begin position="8"/>
        <end position="60"/>
    </location>
</feature>
<evidence type="ECO:0000259" key="1">
    <source>
        <dbReference type="Pfam" id="PF13358"/>
    </source>
</evidence>
<dbReference type="AlphaFoldDB" id="A0A3P3R707"/>
<dbReference type="InterPro" id="IPR038717">
    <property type="entry name" value="Tc1-like_DDE_dom"/>
</dbReference>
<reference evidence="2 3" key="1">
    <citation type="submission" date="2018-11" db="EMBL/GenBank/DDBJ databases">
        <title>Taxonoimc description of Halomarina strain SPP-AMP-1.</title>
        <authorList>
            <person name="Pal Y."/>
            <person name="Srinivasana K."/>
            <person name="Verma A."/>
            <person name="Kumar P."/>
        </authorList>
    </citation>
    <scope>NUCLEOTIDE SEQUENCE [LARGE SCALE GENOMIC DNA]</scope>
    <source>
        <strain evidence="2 3">SPP-AMP-1</strain>
    </source>
</reference>
<gene>
    <name evidence="2" type="ORF">EIK79_14850</name>
</gene>
<comment type="caution">
    <text evidence="2">The sequence shown here is derived from an EMBL/GenBank/DDBJ whole genome shotgun (WGS) entry which is preliminary data.</text>
</comment>
<dbReference type="EMBL" id="RRCH01000032">
    <property type="protein sequence ID" value="RRJ28798.1"/>
    <property type="molecule type" value="Genomic_DNA"/>
</dbReference>
<proteinExistence type="predicted"/>
<protein>
    <recommendedName>
        <fullName evidence="1">Tc1-like transposase DDE domain-containing protein</fullName>
    </recommendedName>
</protein>
<name>A0A3P3R707_9EURY</name>
<evidence type="ECO:0000313" key="3">
    <source>
        <dbReference type="Proteomes" id="UP000282322"/>
    </source>
</evidence>
<keyword evidence="3" id="KW-1185">Reference proteome</keyword>
<evidence type="ECO:0000313" key="2">
    <source>
        <dbReference type="EMBL" id="RRJ28798.1"/>
    </source>
</evidence>
<organism evidence="2 3">
    <name type="scientific">Halocatena pleomorpha</name>
    <dbReference type="NCBI Taxonomy" id="1785090"/>
    <lineage>
        <taxon>Archaea</taxon>
        <taxon>Methanobacteriati</taxon>
        <taxon>Methanobacteriota</taxon>
        <taxon>Stenosarchaea group</taxon>
        <taxon>Halobacteria</taxon>
        <taxon>Halobacteriales</taxon>
        <taxon>Natronomonadaceae</taxon>
        <taxon>Halocatena</taxon>
    </lineage>
</organism>